<dbReference type="PANTHER" id="PTHR24232">
    <property type="entry name" value="G-PROTEIN COUPLED RECEPTOR"/>
    <property type="match status" value="1"/>
</dbReference>
<comment type="subcellular location">
    <subcellularLocation>
        <location evidence="1">Membrane</location>
        <topology evidence="1">Multi-pass membrane protein</topology>
    </subcellularLocation>
</comment>
<dbReference type="GO" id="GO:0007200">
    <property type="term" value="P:phospholipase C-activating G protein-coupled receptor signaling pathway"/>
    <property type="evidence" value="ECO:0007669"/>
    <property type="project" value="TreeGrafter"/>
</dbReference>
<evidence type="ECO:0000256" key="7">
    <source>
        <dbReference type="ARBA" id="ARBA00023180"/>
    </source>
</evidence>
<evidence type="ECO:0000256" key="6">
    <source>
        <dbReference type="ARBA" id="ARBA00023170"/>
    </source>
</evidence>
<feature type="transmembrane region" description="Helical" evidence="9">
    <location>
        <begin position="133"/>
        <end position="150"/>
    </location>
</feature>
<dbReference type="InterPro" id="IPR000276">
    <property type="entry name" value="GPCR_Rhodpsn"/>
</dbReference>
<proteinExistence type="predicted"/>
<dbReference type="EMBL" id="SRLO01001296">
    <property type="protein sequence ID" value="TNN39254.1"/>
    <property type="molecule type" value="Genomic_DNA"/>
</dbReference>
<dbReference type="Gene3D" id="1.20.1070.10">
    <property type="entry name" value="Rhodopsin 7-helix transmembrane proteins"/>
    <property type="match status" value="1"/>
</dbReference>
<reference evidence="11 12" key="1">
    <citation type="submission" date="2019-03" db="EMBL/GenBank/DDBJ databases">
        <title>First draft genome of Liparis tanakae, snailfish: a comprehensive survey of snailfish specific genes.</title>
        <authorList>
            <person name="Kim W."/>
            <person name="Song I."/>
            <person name="Jeong J.-H."/>
            <person name="Kim D."/>
            <person name="Kim S."/>
            <person name="Ryu S."/>
            <person name="Song J.Y."/>
            <person name="Lee S.K."/>
        </authorList>
    </citation>
    <scope>NUCLEOTIDE SEQUENCE [LARGE SCALE GENOMIC DNA]</scope>
    <source>
        <tissue evidence="11">Muscle</tissue>
    </source>
</reference>
<keyword evidence="2 9" id="KW-0812">Transmembrane</keyword>
<feature type="transmembrane region" description="Helical" evidence="9">
    <location>
        <begin position="179"/>
        <end position="208"/>
    </location>
</feature>
<protein>
    <submittedName>
        <fullName evidence="11">Lysophosphatidic acid receptor 6</fullName>
    </submittedName>
</protein>
<dbReference type="PROSITE" id="PS50262">
    <property type="entry name" value="G_PROTEIN_RECEP_F1_2"/>
    <property type="match status" value="1"/>
</dbReference>
<dbReference type="PRINTS" id="PR00237">
    <property type="entry name" value="GPCRRHODOPSN"/>
</dbReference>
<comment type="caution">
    <text evidence="11">The sequence shown here is derived from an EMBL/GenBank/DDBJ whole genome shotgun (WGS) entry which is preliminary data.</text>
</comment>
<feature type="transmembrane region" description="Helical" evidence="9">
    <location>
        <begin position="54"/>
        <end position="72"/>
    </location>
</feature>
<keyword evidence="3 9" id="KW-1133">Transmembrane helix</keyword>
<dbReference type="Pfam" id="PF00001">
    <property type="entry name" value="7tm_1"/>
    <property type="match status" value="1"/>
</dbReference>
<sequence length="307" mass="33154">MAQNIESMLNATFEDSRSTAYAAAFGAVVALGLPLNAAALWILLTRNNLKSPSVVFMVNLALSDLLLVAALITRVYFYAAGAWPFGVAACVWFTMLFLNNVRSGAIFITFISVDRLLAVVYPLRSRHRRTAANAWKAAALVWLFVMAVNVPESVNFADFLNDSNESGCYDLSRAPRRSIAAYASPVLVLAMLAVNVASTVTVCVTLRSRLTASARVKNKVNVLLIFAANLAMFAVFFLPVSLVVFFVGAAPAPTPLVCLASVNCCLDPLLYYFSFDGFWRRSQAEEESGARALAAGRARRGNDAAGV</sequence>
<dbReference type="OrthoDB" id="5950040at2759"/>
<dbReference type="CDD" id="cd14982">
    <property type="entry name" value="7tmA_purinoceptor-like"/>
    <property type="match status" value="1"/>
</dbReference>
<evidence type="ECO:0000256" key="1">
    <source>
        <dbReference type="ARBA" id="ARBA00004141"/>
    </source>
</evidence>
<evidence type="ECO:0000313" key="12">
    <source>
        <dbReference type="Proteomes" id="UP000314294"/>
    </source>
</evidence>
<keyword evidence="6 11" id="KW-0675">Receptor</keyword>
<feature type="domain" description="G-protein coupled receptors family 1 profile" evidence="10">
    <location>
        <begin position="35"/>
        <end position="271"/>
    </location>
</feature>
<keyword evidence="12" id="KW-1185">Reference proteome</keyword>
<dbReference type="SUPFAM" id="SSF81321">
    <property type="entry name" value="Family A G protein-coupled receptor-like"/>
    <property type="match status" value="1"/>
</dbReference>
<name>A0A4Z2FES8_9TELE</name>
<keyword evidence="5 9" id="KW-0472">Membrane</keyword>
<feature type="transmembrane region" description="Helical" evidence="9">
    <location>
        <begin position="220"/>
        <end position="248"/>
    </location>
</feature>
<evidence type="ECO:0000313" key="11">
    <source>
        <dbReference type="EMBL" id="TNN39254.1"/>
    </source>
</evidence>
<dbReference type="Proteomes" id="UP000314294">
    <property type="component" value="Unassembled WGS sequence"/>
</dbReference>
<dbReference type="InterPro" id="IPR017452">
    <property type="entry name" value="GPCR_Rhodpsn_7TM"/>
</dbReference>
<feature type="transmembrane region" description="Helical" evidence="9">
    <location>
        <begin position="21"/>
        <end position="42"/>
    </location>
</feature>
<evidence type="ECO:0000256" key="5">
    <source>
        <dbReference type="ARBA" id="ARBA00023136"/>
    </source>
</evidence>
<keyword evidence="7" id="KW-0325">Glycoprotein</keyword>
<evidence type="ECO:0000256" key="3">
    <source>
        <dbReference type="ARBA" id="ARBA00022989"/>
    </source>
</evidence>
<dbReference type="AlphaFoldDB" id="A0A4Z2FES8"/>
<keyword evidence="4" id="KW-0297">G-protein coupled receptor</keyword>
<evidence type="ECO:0000259" key="10">
    <source>
        <dbReference type="PROSITE" id="PS50262"/>
    </source>
</evidence>
<dbReference type="GO" id="GO:0005886">
    <property type="term" value="C:plasma membrane"/>
    <property type="evidence" value="ECO:0007669"/>
    <property type="project" value="TreeGrafter"/>
</dbReference>
<dbReference type="PANTHER" id="PTHR24232:SF90">
    <property type="entry name" value="LYSOPHOSPHATIDIC ACID RECEPTOR 5B"/>
    <property type="match status" value="1"/>
</dbReference>
<dbReference type="GO" id="GO:0070915">
    <property type="term" value="F:lysophosphatidic acid receptor activity"/>
    <property type="evidence" value="ECO:0007669"/>
    <property type="project" value="TreeGrafter"/>
</dbReference>
<evidence type="ECO:0000256" key="4">
    <source>
        <dbReference type="ARBA" id="ARBA00023040"/>
    </source>
</evidence>
<feature type="transmembrane region" description="Helical" evidence="9">
    <location>
        <begin position="77"/>
        <end position="98"/>
    </location>
</feature>
<evidence type="ECO:0000256" key="8">
    <source>
        <dbReference type="ARBA" id="ARBA00023224"/>
    </source>
</evidence>
<evidence type="ECO:0000256" key="2">
    <source>
        <dbReference type="ARBA" id="ARBA00022692"/>
    </source>
</evidence>
<evidence type="ECO:0000256" key="9">
    <source>
        <dbReference type="SAM" id="Phobius"/>
    </source>
</evidence>
<organism evidence="11 12">
    <name type="scientific">Liparis tanakae</name>
    <name type="common">Tanaka's snailfish</name>
    <dbReference type="NCBI Taxonomy" id="230148"/>
    <lineage>
        <taxon>Eukaryota</taxon>
        <taxon>Metazoa</taxon>
        <taxon>Chordata</taxon>
        <taxon>Craniata</taxon>
        <taxon>Vertebrata</taxon>
        <taxon>Euteleostomi</taxon>
        <taxon>Actinopterygii</taxon>
        <taxon>Neopterygii</taxon>
        <taxon>Teleostei</taxon>
        <taxon>Neoteleostei</taxon>
        <taxon>Acanthomorphata</taxon>
        <taxon>Eupercaria</taxon>
        <taxon>Perciformes</taxon>
        <taxon>Cottioidei</taxon>
        <taxon>Cottales</taxon>
        <taxon>Liparidae</taxon>
        <taxon>Liparis</taxon>
    </lineage>
</organism>
<keyword evidence="8" id="KW-0807">Transducer</keyword>
<accession>A0A4Z2FES8</accession>
<feature type="transmembrane region" description="Helical" evidence="9">
    <location>
        <begin position="104"/>
        <end position="121"/>
    </location>
</feature>
<dbReference type="GO" id="GO:0035025">
    <property type="term" value="P:positive regulation of Rho protein signal transduction"/>
    <property type="evidence" value="ECO:0007669"/>
    <property type="project" value="TreeGrafter"/>
</dbReference>
<gene>
    <name evidence="11" type="primary">LPAR6</name>
    <name evidence="11" type="ORF">EYF80_050588</name>
</gene>